<organism evidence="1 2">
    <name type="scientific">Coemansia aciculifera</name>
    <dbReference type="NCBI Taxonomy" id="417176"/>
    <lineage>
        <taxon>Eukaryota</taxon>
        <taxon>Fungi</taxon>
        <taxon>Fungi incertae sedis</taxon>
        <taxon>Zoopagomycota</taxon>
        <taxon>Kickxellomycotina</taxon>
        <taxon>Kickxellomycetes</taxon>
        <taxon>Kickxellales</taxon>
        <taxon>Kickxellaceae</taxon>
        <taxon>Coemansia</taxon>
    </lineage>
</organism>
<sequence length="371" mass="40804">MLVMEKIIEYLVGCPRNSFDANMDRHNTKKGILVPLLSIGEFWREAVLVSICDNCAISFNNKSGGFKVAFPAWPAAFSYPRFRKGYLVKRVIVAVPHLIDMVNGRYDESSPAYSVKNERITLGSMSISRLTRLIQQANMASAPFAMLAYRNAGTLRELRIRTGTQANWRALIYGASRTPTVYSMLTSFILGIGNISSSASWAAISNAEPFPALSALEISEDYPFVDDLLFRGNGATLKNLRLPFCVIKRNVLGKFGILGRSGVRQMNTVIVGLPPASAKTFSPTRVDTTDLQVYNAVRTAPGTATLQHLEITTANFDAKQIIEIVSALPNLVNLTCRTLGIGADLTSIPEDELPGTIHAIHYPLSTKFRRL</sequence>
<protein>
    <submittedName>
        <fullName evidence="1">Uncharacterized protein</fullName>
    </submittedName>
</protein>
<dbReference type="EMBL" id="JANBUY010000148">
    <property type="protein sequence ID" value="KAJ2862850.1"/>
    <property type="molecule type" value="Genomic_DNA"/>
</dbReference>
<accession>A0A9W8M3Z5</accession>
<dbReference type="AlphaFoldDB" id="A0A9W8M3Z5"/>
<dbReference type="Proteomes" id="UP001140074">
    <property type="component" value="Unassembled WGS sequence"/>
</dbReference>
<reference evidence="1" key="1">
    <citation type="submission" date="2022-07" db="EMBL/GenBank/DDBJ databases">
        <title>Phylogenomic reconstructions and comparative analyses of Kickxellomycotina fungi.</title>
        <authorList>
            <person name="Reynolds N.K."/>
            <person name="Stajich J.E."/>
            <person name="Barry K."/>
            <person name="Grigoriev I.V."/>
            <person name="Crous P."/>
            <person name="Smith M.E."/>
        </authorList>
    </citation>
    <scope>NUCLEOTIDE SEQUENCE</scope>
    <source>
        <strain evidence="1">RSA 476</strain>
    </source>
</reference>
<name>A0A9W8M3Z5_9FUNG</name>
<gene>
    <name evidence="1" type="ORF">GGH94_004005</name>
</gene>
<evidence type="ECO:0000313" key="1">
    <source>
        <dbReference type="EMBL" id="KAJ2862850.1"/>
    </source>
</evidence>
<evidence type="ECO:0000313" key="2">
    <source>
        <dbReference type="Proteomes" id="UP001140074"/>
    </source>
</evidence>
<keyword evidence="2" id="KW-1185">Reference proteome</keyword>
<proteinExistence type="predicted"/>
<comment type="caution">
    <text evidence="1">The sequence shown here is derived from an EMBL/GenBank/DDBJ whole genome shotgun (WGS) entry which is preliminary data.</text>
</comment>